<reference evidence="1" key="1">
    <citation type="submission" date="2022-01" db="EMBL/GenBank/DDBJ databases">
        <authorList>
            <person name="King R."/>
        </authorList>
    </citation>
    <scope>NUCLEOTIDE SEQUENCE</scope>
</reference>
<dbReference type="OrthoDB" id="5803015at2759"/>
<proteinExistence type="predicted"/>
<dbReference type="AlphaFoldDB" id="A0A9P0GJI0"/>
<evidence type="ECO:0000313" key="1">
    <source>
        <dbReference type="EMBL" id="CAH1113212.1"/>
    </source>
</evidence>
<evidence type="ECO:0000313" key="2">
    <source>
        <dbReference type="Proteomes" id="UP001153636"/>
    </source>
</evidence>
<keyword evidence="2" id="KW-1185">Reference proteome</keyword>
<organism evidence="1 2">
    <name type="scientific">Psylliodes chrysocephalus</name>
    <dbReference type="NCBI Taxonomy" id="3402493"/>
    <lineage>
        <taxon>Eukaryota</taxon>
        <taxon>Metazoa</taxon>
        <taxon>Ecdysozoa</taxon>
        <taxon>Arthropoda</taxon>
        <taxon>Hexapoda</taxon>
        <taxon>Insecta</taxon>
        <taxon>Pterygota</taxon>
        <taxon>Neoptera</taxon>
        <taxon>Endopterygota</taxon>
        <taxon>Coleoptera</taxon>
        <taxon>Polyphaga</taxon>
        <taxon>Cucujiformia</taxon>
        <taxon>Chrysomeloidea</taxon>
        <taxon>Chrysomelidae</taxon>
        <taxon>Galerucinae</taxon>
        <taxon>Alticini</taxon>
        <taxon>Psylliodes</taxon>
    </lineage>
</organism>
<dbReference type="EMBL" id="OV651819">
    <property type="protein sequence ID" value="CAH1113212.1"/>
    <property type="molecule type" value="Genomic_DNA"/>
</dbReference>
<gene>
    <name evidence="1" type="ORF">PSYICH_LOCUS13167</name>
</gene>
<sequence length="173" mass="20053">MPKLRKRKEKKMKNQNFLRKILELKNELFGQFSTTITKESRKTAWIHVNDYAVSTGLIGSDKEFCYVRDATWPKTKIDQLNKTGAQGGPQSKLDDTDKLVIEIIGKELAYPIQWKLLPKLKTLPRTLVILSPTKTMIMSPQKASARFNKVHVEVRKELSFSNQMMLRTFELLK</sequence>
<protein>
    <submittedName>
        <fullName evidence="1">Uncharacterized protein</fullName>
    </submittedName>
</protein>
<accession>A0A9P0GJI0</accession>
<name>A0A9P0GJI0_9CUCU</name>
<dbReference type="Proteomes" id="UP001153636">
    <property type="component" value="Chromosome 7"/>
</dbReference>